<protein>
    <submittedName>
        <fullName evidence="1">Uncharacterized protein</fullName>
    </submittedName>
</protein>
<evidence type="ECO:0000313" key="2">
    <source>
        <dbReference type="Proteomes" id="UP000002357"/>
    </source>
</evidence>
<evidence type="ECO:0000313" key="1">
    <source>
        <dbReference type="EMBL" id="EFG03712.2"/>
    </source>
</evidence>
<organism evidence="1 2">
    <name type="scientific">Streptomyces clavuligerus</name>
    <dbReference type="NCBI Taxonomy" id="1901"/>
    <lineage>
        <taxon>Bacteria</taxon>
        <taxon>Bacillati</taxon>
        <taxon>Actinomycetota</taxon>
        <taxon>Actinomycetes</taxon>
        <taxon>Kitasatosporales</taxon>
        <taxon>Streptomycetaceae</taxon>
        <taxon>Streptomyces</taxon>
    </lineage>
</organism>
<accession>D5SIG9</accession>
<dbReference type="EMBL" id="CM000914">
    <property type="protein sequence ID" value="EFG03712.2"/>
    <property type="molecule type" value="Genomic_DNA"/>
</dbReference>
<dbReference type="Proteomes" id="UP000002357">
    <property type="component" value="Plasmid pSCL4"/>
</dbReference>
<reference evidence="1 2" key="1">
    <citation type="journal article" date="2010" name="Genome Biol. Evol.">
        <title>The sequence of a 1.8-mb bacterial linear plasmid reveals a rich evolutionary reservoir of secondary metabolic pathways.</title>
        <authorList>
            <person name="Medema M.H."/>
            <person name="Trefzer A."/>
            <person name="Kovalchuk A."/>
            <person name="van den Berg M."/>
            <person name="Mueller U."/>
            <person name="Heijne W."/>
            <person name="Wu L."/>
            <person name="Alam M.T."/>
            <person name="Ronning C.M."/>
            <person name="Nierman W.C."/>
            <person name="Bovenberg R.A.L."/>
            <person name="Breitling R."/>
            <person name="Takano E."/>
        </authorList>
    </citation>
    <scope>NUCLEOTIDE SEQUENCE [LARGE SCALE GENOMIC DNA]</scope>
    <source>
        <strain evidence="2">ATCC 27064 / DSM 738 / JCM 4710 / NBRC 13307 / NCIMB 12785 / NRRL 3585 / VKM Ac-602</strain>
        <plasmid evidence="1">pSCL4</plasmid>
    </source>
</reference>
<geneLocation type="plasmid" evidence="1 2">
    <name>pSCL4</name>
</geneLocation>
<dbReference type="AlphaFoldDB" id="D5SIG9"/>
<proteinExistence type="predicted"/>
<name>D5SIG9_STRCL</name>
<keyword evidence="1" id="KW-0614">Plasmid</keyword>
<sequence>MVTARADLPAPSARNSHVVGQAVDACFGGVVVVAPAQRTHPEPGRPDQGQDTHRGLLTDRLFTSRTRSDNFFRCSSVNPITVAFTAQPHGRRRWG</sequence>
<gene>
    <name evidence="1" type="ORF">SCLAV_p0221</name>
</gene>
<keyword evidence="2" id="KW-1185">Reference proteome</keyword>